<organism evidence="3 4">
    <name type="scientific">Agarivorans albus MKT 106</name>
    <dbReference type="NCBI Taxonomy" id="1331007"/>
    <lineage>
        <taxon>Bacteria</taxon>
        <taxon>Pseudomonadati</taxon>
        <taxon>Pseudomonadota</taxon>
        <taxon>Gammaproteobacteria</taxon>
        <taxon>Alteromonadales</taxon>
        <taxon>Alteromonadaceae</taxon>
        <taxon>Agarivorans</taxon>
    </lineage>
</organism>
<dbReference type="GO" id="GO:0005829">
    <property type="term" value="C:cytosol"/>
    <property type="evidence" value="ECO:0007669"/>
    <property type="project" value="TreeGrafter"/>
</dbReference>
<evidence type="ECO:0000313" key="3">
    <source>
        <dbReference type="EMBL" id="GAD02403.1"/>
    </source>
</evidence>
<dbReference type="GO" id="GO:0006744">
    <property type="term" value="P:ubiquinone biosynthetic process"/>
    <property type="evidence" value="ECO:0007669"/>
    <property type="project" value="UniProtKB-UniRule"/>
</dbReference>
<name>R9PMC3_AGAAL</name>
<reference evidence="3" key="1">
    <citation type="journal article" date="2013" name="Genome Announc.">
        <title>Draft Genome Sequence of Agarivorans albus Strain MKT 106T, an Agarolytic Marine Bacterium.</title>
        <authorList>
            <person name="Yasuike M."/>
            <person name="Nakamura Y."/>
            <person name="Kai W."/>
            <person name="Fujiwara A."/>
            <person name="Fukui Y."/>
            <person name="Satomi M."/>
            <person name="Sano M."/>
        </authorList>
    </citation>
    <scope>NUCLEOTIDE SEQUENCE [LARGE SCALE GENOMIC DNA]</scope>
</reference>
<comment type="function">
    <text evidence="1">Required for O(2)-independent ubiquinone (coenzyme Q) biosynthesis. Likely functions as an accessory factor.</text>
</comment>
<dbReference type="SUPFAM" id="SSF55718">
    <property type="entry name" value="SCP-like"/>
    <property type="match status" value="1"/>
</dbReference>
<dbReference type="UniPathway" id="UPA00232"/>
<dbReference type="HAMAP" id="MF_02231">
    <property type="entry name" value="UbiT"/>
    <property type="match status" value="1"/>
</dbReference>
<dbReference type="Proteomes" id="UP000014461">
    <property type="component" value="Unassembled WGS sequence"/>
</dbReference>
<keyword evidence="4" id="KW-1185">Reference proteome</keyword>
<dbReference type="Gene3D" id="3.30.1050.10">
    <property type="entry name" value="SCP2 sterol-binding domain"/>
    <property type="match status" value="1"/>
</dbReference>
<dbReference type="PANTHER" id="PTHR10094">
    <property type="entry name" value="STEROL CARRIER PROTEIN 2 SCP-2 FAMILY PROTEIN"/>
    <property type="match status" value="1"/>
</dbReference>
<evidence type="ECO:0000313" key="4">
    <source>
        <dbReference type="Proteomes" id="UP000014461"/>
    </source>
</evidence>
<keyword evidence="1" id="KW-0831">Ubiquinone biosynthesis</keyword>
<evidence type="ECO:0000259" key="2">
    <source>
        <dbReference type="Pfam" id="PF02036"/>
    </source>
</evidence>
<dbReference type="STRING" id="1331007.AALB_2483"/>
<protein>
    <recommendedName>
        <fullName evidence="1">Ubiquinone biosynthesis accessory factor UbiT</fullName>
    </recommendedName>
</protein>
<dbReference type="OrthoDB" id="5292463at2"/>
<comment type="pathway">
    <text evidence="1">Cofactor biosynthesis; ubiquinone biosynthesis.</text>
</comment>
<proteinExistence type="inferred from homology"/>
<dbReference type="PIRSF" id="PIRSF025550">
    <property type="entry name" value="UCP025550_lpd_carrier"/>
    <property type="match status" value="1"/>
</dbReference>
<dbReference type="InterPro" id="IPR003033">
    <property type="entry name" value="SCP2_sterol-bd_dom"/>
</dbReference>
<gene>
    <name evidence="1" type="primary">ubiT</name>
    <name evidence="3" type="ORF">AALB_2483</name>
</gene>
<accession>R9PMC3</accession>
<dbReference type="EMBL" id="BARX01000016">
    <property type="protein sequence ID" value="GAD02403.1"/>
    <property type="molecule type" value="Genomic_DNA"/>
</dbReference>
<sequence length="162" mass="18466">MLTRLKQSLVKDMPRLLSLPVKMCPFALQGKAMEKALALSFAEAIEEGDLDFLEQRWLKLNVSDLAASWYITFDEERLKVQANAPQVDVSFSGELNDFVLMMGRQEDPDTLFFQRRLKIEGDTELGLELKNLLDNLDIDDLPSWMSEPLKHGAAMVSEYRVA</sequence>
<comment type="similarity">
    <text evidence="1">Belongs to the UbiT family.</text>
</comment>
<dbReference type="AlphaFoldDB" id="R9PMC3"/>
<dbReference type="InterPro" id="IPR036527">
    <property type="entry name" value="SCP2_sterol-bd_dom_sf"/>
</dbReference>
<dbReference type="InterPro" id="IPR016830">
    <property type="entry name" value="UbiT"/>
</dbReference>
<dbReference type="PANTHER" id="PTHR10094:SF25">
    <property type="entry name" value="SCP2 STEROL-BINDING DOMAIN-CONTAINING PROTEIN 1"/>
    <property type="match status" value="1"/>
</dbReference>
<comment type="caution">
    <text evidence="3">The sequence shown here is derived from an EMBL/GenBank/DDBJ whole genome shotgun (WGS) entry which is preliminary data.</text>
</comment>
<feature type="domain" description="SCP2" evidence="2">
    <location>
        <begin position="42"/>
        <end position="134"/>
    </location>
</feature>
<evidence type="ECO:0000256" key="1">
    <source>
        <dbReference type="HAMAP-Rule" id="MF_02231"/>
    </source>
</evidence>
<dbReference type="Pfam" id="PF02036">
    <property type="entry name" value="SCP2"/>
    <property type="match status" value="1"/>
</dbReference>
<dbReference type="RefSeq" id="WP_016402170.1">
    <property type="nucleotide sequence ID" value="NZ_BARX01000016.1"/>
</dbReference>